<protein>
    <submittedName>
        <fullName evidence="3">Uncharacterized protein</fullName>
    </submittedName>
</protein>
<dbReference type="EnsemblMetazoa" id="PPA01663.1">
    <property type="protein sequence ID" value="PPA01663.1"/>
    <property type="gene ID" value="WBGene00091217"/>
</dbReference>
<accession>A0A2A6BTT6</accession>
<evidence type="ECO:0000313" key="3">
    <source>
        <dbReference type="EnsemblMetazoa" id="PPA01663.1"/>
    </source>
</evidence>
<proteinExistence type="predicted"/>
<keyword evidence="2" id="KW-0472">Membrane</keyword>
<name>A0A2A6BTT6_PRIPA</name>
<gene>
    <name evidence="3" type="primary">WBGene00091217</name>
</gene>
<evidence type="ECO:0000256" key="1">
    <source>
        <dbReference type="SAM" id="MobiDB-lite"/>
    </source>
</evidence>
<keyword evidence="2" id="KW-0812">Transmembrane</keyword>
<feature type="region of interest" description="Disordered" evidence="1">
    <location>
        <begin position="144"/>
        <end position="220"/>
    </location>
</feature>
<accession>A0A8R1Y7D2</accession>
<evidence type="ECO:0000256" key="2">
    <source>
        <dbReference type="SAM" id="Phobius"/>
    </source>
</evidence>
<dbReference type="Proteomes" id="UP000005239">
    <property type="component" value="Unassembled WGS sequence"/>
</dbReference>
<feature type="transmembrane region" description="Helical" evidence="2">
    <location>
        <begin position="296"/>
        <end position="319"/>
    </location>
</feature>
<keyword evidence="2" id="KW-1133">Transmembrane helix</keyword>
<dbReference type="AlphaFoldDB" id="A0A2A6BTT6"/>
<evidence type="ECO:0000313" key="4">
    <source>
        <dbReference type="Proteomes" id="UP000005239"/>
    </source>
</evidence>
<feature type="compositionally biased region" description="Low complexity" evidence="1">
    <location>
        <begin position="160"/>
        <end position="182"/>
    </location>
</feature>
<keyword evidence="4" id="KW-1185">Reference proteome</keyword>
<feature type="transmembrane region" description="Helical" evidence="2">
    <location>
        <begin position="228"/>
        <end position="261"/>
    </location>
</feature>
<organism evidence="3 4">
    <name type="scientific">Pristionchus pacificus</name>
    <name type="common">Parasitic nematode worm</name>
    <dbReference type="NCBI Taxonomy" id="54126"/>
    <lineage>
        <taxon>Eukaryota</taxon>
        <taxon>Metazoa</taxon>
        <taxon>Ecdysozoa</taxon>
        <taxon>Nematoda</taxon>
        <taxon>Chromadorea</taxon>
        <taxon>Rhabditida</taxon>
        <taxon>Rhabditina</taxon>
        <taxon>Diplogasteromorpha</taxon>
        <taxon>Diplogasteroidea</taxon>
        <taxon>Neodiplogasteridae</taxon>
        <taxon>Pristionchus</taxon>
    </lineage>
</organism>
<reference evidence="4" key="1">
    <citation type="journal article" date="2008" name="Nat. Genet.">
        <title>The Pristionchus pacificus genome provides a unique perspective on nematode lifestyle and parasitism.</title>
        <authorList>
            <person name="Dieterich C."/>
            <person name="Clifton S.W."/>
            <person name="Schuster L.N."/>
            <person name="Chinwalla A."/>
            <person name="Delehaunty K."/>
            <person name="Dinkelacker I."/>
            <person name="Fulton L."/>
            <person name="Fulton R."/>
            <person name="Godfrey J."/>
            <person name="Minx P."/>
            <person name="Mitreva M."/>
            <person name="Roeseler W."/>
            <person name="Tian H."/>
            <person name="Witte H."/>
            <person name="Yang S.P."/>
            <person name="Wilson R.K."/>
            <person name="Sommer R.J."/>
        </authorList>
    </citation>
    <scope>NUCLEOTIDE SEQUENCE [LARGE SCALE GENOMIC DNA]</scope>
    <source>
        <strain evidence="4">PS312</strain>
    </source>
</reference>
<reference evidence="3" key="2">
    <citation type="submission" date="2022-06" db="UniProtKB">
        <authorList>
            <consortium name="EnsemblMetazoa"/>
        </authorList>
    </citation>
    <scope>IDENTIFICATION</scope>
    <source>
        <strain evidence="3">PS312</strain>
    </source>
</reference>
<feature type="compositionally biased region" description="Polar residues" evidence="1">
    <location>
        <begin position="144"/>
        <end position="158"/>
    </location>
</feature>
<sequence>MASIFATQYERLNVLHSQVIDTLTTIYSIGESDVTFHSLAEFQSRIVNLSQVHCTFKDTIYAYHEIGFQLRSQIINMTDYHGRVEESILWHQNVFSTSASHDSLFETAKAFVMGIVSKDLKKIIEIEPSAQSFMAFLPSQSTSDSHPISPSHVESTLIPSPDSDTSSNSSSELPSSQSHNESIPVMEEQSTPSPQETITTSGSVDDVSNSSIPTPNDSVPKLQPSQKIIFACLVIAIVMEALIKILLALSVILFIFLLVVVVTAGFANEKLLKQGEDDVHNINTDSVLTGNLGGSFIMAVIATVFSIANIIVAVVAGCCTK</sequence>
<feature type="compositionally biased region" description="Polar residues" evidence="1">
    <location>
        <begin position="188"/>
        <end position="217"/>
    </location>
</feature>